<feature type="domain" description="Zorya protein ZorC EH" evidence="1">
    <location>
        <begin position="130"/>
        <end position="441"/>
    </location>
</feature>
<dbReference type="STRING" id="1391653.AKJ08_3018"/>
<dbReference type="InterPro" id="IPR028943">
    <property type="entry name" value="ZorC_EH_Signature_dom"/>
</dbReference>
<dbReference type="KEGG" id="vin:AKJ08_3018"/>
<dbReference type="Proteomes" id="UP000055590">
    <property type="component" value="Chromosome"/>
</dbReference>
<protein>
    <recommendedName>
        <fullName evidence="1">Zorya protein ZorC EH domain-containing protein</fullName>
    </recommendedName>
</protein>
<evidence type="ECO:0000313" key="2">
    <source>
        <dbReference type="EMBL" id="AKU92631.1"/>
    </source>
</evidence>
<sequence length="470" mass="52826">MSGDGLKAQLESRRASSGRWDLGHSIAGLAPRNVKAAAFEVFQALEKSGGKVPPLVELDQVLREVRAHWESTKSLDGLPRRHLRALPWVLFMPEGAEHADRWLGSSSELLKAYVGWLRVAGRPSALLAAVKAFLRDYPQAAPTFDEWRLAIDQLLRDSASPQGIAWRERNETWKLLEADGPGAFADQLWRRSDGIPVLLEGAGFTDDLQNARFVHLVADALLDRLGRELSRGLAPTSPAAQRVVAMAVGAGQFPYPSLRTKLPGALLGPYVDRDPDEAGRKWLERLFLDYYGDPRIDTSRWFGVDERHRGVMHRWLVRQSLEAFFRVLDGTADKRHWDARRAFWGKYFDAGVVVQAWVVFGLDAYRIATGRLNMDGRQFGTVHGEQDQSKSVLLMQIRGPRGSVDIAEWSHMGRCRGWPSGGSGAPQFYRRRYDGWDLRGEAPLEQTHYAGGSWMPKVREWIGLQTGLRV</sequence>
<accession>A0A0K1PGS5</accession>
<keyword evidence="3" id="KW-1185">Reference proteome</keyword>
<dbReference type="AlphaFoldDB" id="A0A0K1PGS5"/>
<reference evidence="2 3" key="1">
    <citation type="submission" date="2015-08" db="EMBL/GenBank/DDBJ databases">
        <authorList>
            <person name="Babu N.S."/>
            <person name="Beckwith C.J."/>
            <person name="Beseler K.G."/>
            <person name="Brison A."/>
            <person name="Carone J.V."/>
            <person name="Caskin T.P."/>
            <person name="Diamond M."/>
            <person name="Durham M.E."/>
            <person name="Foxe J.M."/>
            <person name="Go M."/>
            <person name="Henderson B.A."/>
            <person name="Jones I.B."/>
            <person name="McGettigan J.A."/>
            <person name="Micheletti S.J."/>
            <person name="Nasrallah M.E."/>
            <person name="Ortiz D."/>
            <person name="Piller C.R."/>
            <person name="Privatt S.R."/>
            <person name="Schneider S.L."/>
            <person name="Sharp S."/>
            <person name="Smith T.C."/>
            <person name="Stanton J.D."/>
            <person name="Ullery H.E."/>
            <person name="Wilson R.J."/>
            <person name="Serrano M.G."/>
            <person name="Buck G."/>
            <person name="Lee V."/>
            <person name="Wang Y."/>
            <person name="Carvalho R."/>
            <person name="Voegtly L."/>
            <person name="Shi R."/>
            <person name="Duckworth R."/>
            <person name="Johnson A."/>
            <person name="Loviza R."/>
            <person name="Walstead R."/>
            <person name="Shah Z."/>
            <person name="Kiflezghi M."/>
            <person name="Wade K."/>
            <person name="Ball S.L."/>
            <person name="Bradley K.W."/>
            <person name="Asai D.J."/>
            <person name="Bowman C.A."/>
            <person name="Russell D.A."/>
            <person name="Pope W.H."/>
            <person name="Jacobs-Sera D."/>
            <person name="Hendrix R.W."/>
            <person name="Hatfull G.F."/>
        </authorList>
    </citation>
    <scope>NUCLEOTIDE SEQUENCE [LARGE SCALE GENOMIC DNA]</scope>
    <source>
        <strain evidence="2 3">DSM 27710</strain>
    </source>
</reference>
<evidence type="ECO:0000313" key="3">
    <source>
        <dbReference type="Proteomes" id="UP000055590"/>
    </source>
</evidence>
<dbReference type="EMBL" id="CP012332">
    <property type="protein sequence ID" value="AKU92631.1"/>
    <property type="molecule type" value="Genomic_DNA"/>
</dbReference>
<name>A0A0K1PGS5_9BACT</name>
<evidence type="ECO:0000259" key="1">
    <source>
        <dbReference type="Pfam" id="PF15611"/>
    </source>
</evidence>
<gene>
    <name evidence="2" type="ORF">AKJ08_3018</name>
</gene>
<organism evidence="2 3">
    <name type="scientific">Vulgatibacter incomptus</name>
    <dbReference type="NCBI Taxonomy" id="1391653"/>
    <lineage>
        <taxon>Bacteria</taxon>
        <taxon>Pseudomonadati</taxon>
        <taxon>Myxococcota</taxon>
        <taxon>Myxococcia</taxon>
        <taxon>Myxococcales</taxon>
        <taxon>Cystobacterineae</taxon>
        <taxon>Vulgatibacteraceae</taxon>
        <taxon>Vulgatibacter</taxon>
    </lineage>
</organism>
<proteinExistence type="predicted"/>
<dbReference type="Pfam" id="PF15611">
    <property type="entry name" value="EH_Signature"/>
    <property type="match status" value="1"/>
</dbReference>